<dbReference type="PRINTS" id="PR00449">
    <property type="entry name" value="RASTRNSFRMNG"/>
</dbReference>
<name>A0AAE0GPD8_9CHLO</name>
<dbReference type="InterPro" id="IPR001806">
    <property type="entry name" value="Small_GTPase"/>
</dbReference>
<feature type="compositionally biased region" description="Acidic residues" evidence="2">
    <location>
        <begin position="235"/>
        <end position="244"/>
    </location>
</feature>
<dbReference type="EMBL" id="LGRX02003669">
    <property type="protein sequence ID" value="KAK3281874.1"/>
    <property type="molecule type" value="Genomic_DNA"/>
</dbReference>
<dbReference type="PANTHER" id="PTHR47978">
    <property type="match status" value="1"/>
</dbReference>
<protein>
    <submittedName>
        <fullName evidence="3">Uncharacterized protein</fullName>
    </submittedName>
</protein>
<feature type="region of interest" description="Disordered" evidence="2">
    <location>
        <begin position="230"/>
        <end position="254"/>
    </location>
</feature>
<accession>A0AAE0GPD8</accession>
<dbReference type="SMART" id="SM00176">
    <property type="entry name" value="RAN"/>
    <property type="match status" value="1"/>
</dbReference>
<dbReference type="AlphaFoldDB" id="A0AAE0GPD8"/>
<feature type="compositionally biased region" description="Basic and acidic residues" evidence="2">
    <location>
        <begin position="245"/>
        <end position="254"/>
    </location>
</feature>
<comment type="caution">
    <text evidence="3">The sequence shown here is derived from an EMBL/GenBank/DDBJ whole genome shotgun (WGS) entry which is preliminary data.</text>
</comment>
<dbReference type="NCBIfam" id="TIGR00231">
    <property type="entry name" value="small_GTP"/>
    <property type="match status" value="1"/>
</dbReference>
<evidence type="ECO:0000313" key="3">
    <source>
        <dbReference type="EMBL" id="KAK3281874.1"/>
    </source>
</evidence>
<dbReference type="PROSITE" id="PS51419">
    <property type="entry name" value="RAB"/>
    <property type="match status" value="1"/>
</dbReference>
<dbReference type="Proteomes" id="UP001190700">
    <property type="component" value="Unassembled WGS sequence"/>
</dbReference>
<proteinExistence type="predicted"/>
<dbReference type="GO" id="GO:0005525">
    <property type="term" value="F:GTP binding"/>
    <property type="evidence" value="ECO:0007669"/>
    <property type="project" value="InterPro"/>
</dbReference>
<dbReference type="GO" id="GO:0003924">
    <property type="term" value="F:GTPase activity"/>
    <property type="evidence" value="ECO:0007669"/>
    <property type="project" value="InterPro"/>
</dbReference>
<gene>
    <name evidence="3" type="ORF">CYMTET_10359</name>
</gene>
<organism evidence="3 4">
    <name type="scientific">Cymbomonas tetramitiformis</name>
    <dbReference type="NCBI Taxonomy" id="36881"/>
    <lineage>
        <taxon>Eukaryota</taxon>
        <taxon>Viridiplantae</taxon>
        <taxon>Chlorophyta</taxon>
        <taxon>Pyramimonadophyceae</taxon>
        <taxon>Pyramimonadales</taxon>
        <taxon>Pyramimonadaceae</taxon>
        <taxon>Cymbomonas</taxon>
    </lineage>
</organism>
<keyword evidence="1" id="KW-0547">Nucleotide-binding</keyword>
<dbReference type="Gene3D" id="3.40.50.300">
    <property type="entry name" value="P-loop containing nucleotide triphosphate hydrolases"/>
    <property type="match status" value="1"/>
</dbReference>
<dbReference type="InterPro" id="IPR027417">
    <property type="entry name" value="P-loop_NTPase"/>
</dbReference>
<dbReference type="InterPro" id="IPR005225">
    <property type="entry name" value="Small_GTP-bd"/>
</dbReference>
<dbReference type="FunFam" id="3.40.50.300:FF:001656">
    <property type="entry name" value="Rab11B GTPase, putative"/>
    <property type="match status" value="1"/>
</dbReference>
<keyword evidence="4" id="KW-1185">Reference proteome</keyword>
<dbReference type="SMART" id="SM00175">
    <property type="entry name" value="RAB"/>
    <property type="match status" value="1"/>
</dbReference>
<sequence>MAEDMHEWRVTTDESAAGTDTTKFLEELRKKEGTEADDADGGLSLVTSSNAVKLILLGDSAVGKTKLVERFLMDGYKPHQLSTFALTLFRYMFKHPEGKEIPVDIWDTAGQERFNNLHPSYFYRAHACVLVFDVTRKVTYKNLELWYKELQEYCKGIPCFVVANKIDVDYKVTSKTFNFASKRRLPFQFVSASDGTNVVKVFHAAIMAGLQQKDAPPDDYFSEVMNLLNDTPLKDDDESKGEEEDPKKSEEEDE</sequence>
<evidence type="ECO:0000256" key="2">
    <source>
        <dbReference type="SAM" id="MobiDB-lite"/>
    </source>
</evidence>
<dbReference type="SUPFAM" id="SSF52540">
    <property type="entry name" value="P-loop containing nucleoside triphosphate hydrolases"/>
    <property type="match status" value="1"/>
</dbReference>
<dbReference type="SMART" id="SM00173">
    <property type="entry name" value="RAS"/>
    <property type="match status" value="1"/>
</dbReference>
<evidence type="ECO:0000313" key="4">
    <source>
        <dbReference type="Proteomes" id="UP001190700"/>
    </source>
</evidence>
<dbReference type="Pfam" id="PF00071">
    <property type="entry name" value="Ras"/>
    <property type="match status" value="1"/>
</dbReference>
<dbReference type="SMART" id="SM00174">
    <property type="entry name" value="RHO"/>
    <property type="match status" value="1"/>
</dbReference>
<evidence type="ECO:0000256" key="1">
    <source>
        <dbReference type="ARBA" id="ARBA00022741"/>
    </source>
</evidence>
<reference evidence="3 4" key="1">
    <citation type="journal article" date="2015" name="Genome Biol. Evol.">
        <title>Comparative Genomics of a Bacterivorous Green Alga Reveals Evolutionary Causalities and Consequences of Phago-Mixotrophic Mode of Nutrition.</title>
        <authorList>
            <person name="Burns J.A."/>
            <person name="Paasch A."/>
            <person name="Narechania A."/>
            <person name="Kim E."/>
        </authorList>
    </citation>
    <scope>NUCLEOTIDE SEQUENCE [LARGE SCALE GENOMIC DNA]</scope>
    <source>
        <strain evidence="3 4">PLY_AMNH</strain>
    </source>
</reference>